<dbReference type="InterPro" id="IPR036412">
    <property type="entry name" value="HAD-like_sf"/>
</dbReference>
<dbReference type="InterPro" id="IPR051806">
    <property type="entry name" value="HAD-like_SPP"/>
</dbReference>
<gene>
    <name evidence="1" type="ORF">ACFO5I_00605</name>
</gene>
<dbReference type="GO" id="GO:0016787">
    <property type="term" value="F:hydrolase activity"/>
    <property type="evidence" value="ECO:0007669"/>
    <property type="project" value="UniProtKB-KW"/>
</dbReference>
<keyword evidence="1" id="KW-0378">Hydrolase</keyword>
<accession>A0ABV9MSX0</accession>
<dbReference type="InterPro" id="IPR023214">
    <property type="entry name" value="HAD_sf"/>
</dbReference>
<dbReference type="Gene3D" id="1.10.150.240">
    <property type="entry name" value="Putative phosphatase, domain 2"/>
    <property type="match status" value="1"/>
</dbReference>
<dbReference type="NCBIfam" id="TIGR01509">
    <property type="entry name" value="HAD-SF-IA-v3"/>
    <property type="match status" value="1"/>
</dbReference>
<dbReference type="PRINTS" id="PR00413">
    <property type="entry name" value="HADHALOGNASE"/>
</dbReference>
<dbReference type="SFLD" id="SFLDS00003">
    <property type="entry name" value="Haloacid_Dehalogenase"/>
    <property type="match status" value="1"/>
</dbReference>
<dbReference type="Pfam" id="PF13419">
    <property type="entry name" value="HAD_2"/>
    <property type="match status" value="1"/>
</dbReference>
<reference evidence="2" key="1">
    <citation type="journal article" date="2019" name="Int. J. Syst. Evol. Microbiol.">
        <title>The Global Catalogue of Microorganisms (GCM) 10K type strain sequencing project: providing services to taxonomists for standard genome sequencing and annotation.</title>
        <authorList>
            <consortium name="The Broad Institute Genomics Platform"/>
            <consortium name="The Broad Institute Genome Sequencing Center for Infectious Disease"/>
            <person name="Wu L."/>
            <person name="Ma J."/>
        </authorList>
    </citation>
    <scope>NUCLEOTIDE SEQUENCE [LARGE SCALE GENOMIC DNA]</scope>
    <source>
        <strain evidence="2">CGMCC 1.19032</strain>
    </source>
</reference>
<dbReference type="InterPro" id="IPR023198">
    <property type="entry name" value="PGP-like_dom2"/>
</dbReference>
<dbReference type="SFLD" id="SFLDG01135">
    <property type="entry name" value="C1.5.6:_HAD__Beta-PGM__Phospha"/>
    <property type="match status" value="1"/>
</dbReference>
<proteinExistence type="predicted"/>
<dbReference type="Gene3D" id="3.40.50.1000">
    <property type="entry name" value="HAD superfamily/HAD-like"/>
    <property type="match status" value="1"/>
</dbReference>
<dbReference type="PANTHER" id="PTHR43481:SF4">
    <property type="entry name" value="GLYCEROL-1-PHOSPHATE PHOSPHOHYDROLASE 1-RELATED"/>
    <property type="match status" value="1"/>
</dbReference>
<dbReference type="RefSeq" id="WP_204654935.1">
    <property type="nucleotide sequence ID" value="NZ_JAFBFD010000045.1"/>
</dbReference>
<comment type="caution">
    <text evidence="1">The sequence shown here is derived from an EMBL/GenBank/DDBJ whole genome shotgun (WGS) entry which is preliminary data.</text>
</comment>
<dbReference type="EMBL" id="JBHSGS010000005">
    <property type="protein sequence ID" value="MFC4718271.1"/>
    <property type="molecule type" value="Genomic_DNA"/>
</dbReference>
<dbReference type="SUPFAM" id="SSF56784">
    <property type="entry name" value="HAD-like"/>
    <property type="match status" value="1"/>
</dbReference>
<dbReference type="PANTHER" id="PTHR43481">
    <property type="entry name" value="FRUCTOSE-1-PHOSPHATE PHOSPHATASE"/>
    <property type="match status" value="1"/>
</dbReference>
<evidence type="ECO:0000313" key="1">
    <source>
        <dbReference type="EMBL" id="MFC4718271.1"/>
    </source>
</evidence>
<sequence>MEKIKLLIFDMDGLMFETGRLAYRSYIESAKLHNYEVNPNVYYYLTGRTEPDIQRAMQEIYGEDAPVKKWRETTNAYRKKFLEEEQRVYKKKGLMELLDFAKEKRLKVALASSSSKSVINHYLSIEGLHDRIDFIVAGDEVTFGKPNPEIFLKACIKAQVNPEEAVVLEDSRAGITAAKKAGIRTFFIEDDITDLPDVKGEHCLLKDLGNFKEVPTNADYELNSLLQVREFLVENNSLYEK</sequence>
<name>A0ABV9MSX0_9ENTE</name>
<evidence type="ECO:0000313" key="2">
    <source>
        <dbReference type="Proteomes" id="UP001595969"/>
    </source>
</evidence>
<keyword evidence="2" id="KW-1185">Reference proteome</keyword>
<organism evidence="1 2">
    <name type="scientific">Enterococcus lemanii</name>
    <dbReference type="NCBI Taxonomy" id="1159752"/>
    <lineage>
        <taxon>Bacteria</taxon>
        <taxon>Bacillati</taxon>
        <taxon>Bacillota</taxon>
        <taxon>Bacilli</taxon>
        <taxon>Lactobacillales</taxon>
        <taxon>Enterococcaceae</taxon>
        <taxon>Enterococcus</taxon>
    </lineage>
</organism>
<dbReference type="SFLD" id="SFLDG01129">
    <property type="entry name" value="C1.5:_HAD__Beta-PGM__Phosphata"/>
    <property type="match status" value="1"/>
</dbReference>
<protein>
    <submittedName>
        <fullName evidence="1">HAD family hydrolase</fullName>
    </submittedName>
</protein>
<dbReference type="Proteomes" id="UP001595969">
    <property type="component" value="Unassembled WGS sequence"/>
</dbReference>
<dbReference type="InterPro" id="IPR041492">
    <property type="entry name" value="HAD_2"/>
</dbReference>
<dbReference type="InterPro" id="IPR006439">
    <property type="entry name" value="HAD-SF_hydro_IA"/>
</dbReference>
<dbReference type="NCBIfam" id="TIGR01549">
    <property type="entry name" value="HAD-SF-IA-v1"/>
    <property type="match status" value="1"/>
</dbReference>